<dbReference type="Proteomes" id="UP000659496">
    <property type="component" value="Unassembled WGS sequence"/>
</dbReference>
<proteinExistence type="predicted"/>
<dbReference type="InterPro" id="IPR029068">
    <property type="entry name" value="Glyas_Bleomycin-R_OHBP_Dase"/>
</dbReference>
<dbReference type="InterPro" id="IPR037523">
    <property type="entry name" value="VOC_core"/>
</dbReference>
<name>A0ABR8PNF4_9BACL</name>
<dbReference type="PROSITE" id="PS51819">
    <property type="entry name" value="VOC"/>
    <property type="match status" value="1"/>
</dbReference>
<dbReference type="InterPro" id="IPR040553">
    <property type="entry name" value="TxDE"/>
</dbReference>
<dbReference type="Pfam" id="PF18711">
    <property type="entry name" value="TxDE"/>
    <property type="match status" value="1"/>
</dbReference>
<keyword evidence="3" id="KW-1185">Reference proteome</keyword>
<comment type="caution">
    <text evidence="2">The sequence shown here is derived from an EMBL/GenBank/DDBJ whole genome shotgun (WGS) entry which is preliminary data.</text>
</comment>
<dbReference type="RefSeq" id="WP_191692122.1">
    <property type="nucleotide sequence ID" value="NZ_JACSQY010000017.1"/>
</dbReference>
<evidence type="ECO:0000259" key="1">
    <source>
        <dbReference type="PROSITE" id="PS51819"/>
    </source>
</evidence>
<sequence>MEIKQVTLQTINIEEMKHFYTVTLGLDLVEENEDKFCVAVGSSKLEFTRDNEKVNPYYHFAFNIQRNKFNEGKSWVEERVSLNREDGEDEADFPHLSARSLYFNDPSGNIVEFISRQSTCDTGDEPFSPKSILNISEISLTVPDAIQVGRQLIELDIKERNNEPLSTTSLNFMGDTSAGIFILLVQPGRKWIFSDKISAIFPLEITLERDEKITLNNKNEVVITT</sequence>
<dbReference type="EMBL" id="JACSQY010000017">
    <property type="protein sequence ID" value="MBD7909667.1"/>
    <property type="molecule type" value="Genomic_DNA"/>
</dbReference>
<evidence type="ECO:0000313" key="3">
    <source>
        <dbReference type="Proteomes" id="UP000659496"/>
    </source>
</evidence>
<gene>
    <name evidence="2" type="ORF">H9659_15120</name>
</gene>
<reference evidence="2 3" key="1">
    <citation type="submission" date="2020-08" db="EMBL/GenBank/DDBJ databases">
        <title>A Genomic Blueprint of the Chicken Gut Microbiome.</title>
        <authorList>
            <person name="Gilroy R."/>
            <person name="Ravi A."/>
            <person name="Getino M."/>
            <person name="Pursley I."/>
            <person name="Horton D.L."/>
            <person name="Alikhan N.-F."/>
            <person name="Baker D."/>
            <person name="Gharbi K."/>
            <person name="Hall N."/>
            <person name="Watson M."/>
            <person name="Adriaenssens E.M."/>
            <person name="Foster-Nyarko E."/>
            <person name="Jarju S."/>
            <person name="Secka A."/>
            <person name="Antonio M."/>
            <person name="Oren A."/>
            <person name="Chaudhuri R."/>
            <person name="La Ragione R.M."/>
            <person name="Hildebrand F."/>
            <person name="Pallen M.J."/>
        </authorList>
    </citation>
    <scope>NUCLEOTIDE SEQUENCE [LARGE SCALE GENOMIC DNA]</scope>
    <source>
        <strain evidence="2 3">Sa3CUA8</strain>
    </source>
</reference>
<organism evidence="2 3">
    <name type="scientific">Sporosarcina gallistercoris</name>
    <dbReference type="NCBI Taxonomy" id="2762245"/>
    <lineage>
        <taxon>Bacteria</taxon>
        <taxon>Bacillati</taxon>
        <taxon>Bacillota</taxon>
        <taxon>Bacilli</taxon>
        <taxon>Bacillales</taxon>
        <taxon>Caryophanaceae</taxon>
        <taxon>Sporosarcina</taxon>
    </lineage>
</organism>
<protein>
    <recommendedName>
        <fullName evidence="1">VOC domain-containing protein</fullName>
    </recommendedName>
</protein>
<accession>A0ABR8PNF4</accession>
<feature type="domain" description="VOC" evidence="1">
    <location>
        <begin position="2"/>
        <end position="116"/>
    </location>
</feature>
<dbReference type="SUPFAM" id="SSF54593">
    <property type="entry name" value="Glyoxalase/Bleomycin resistance protein/Dihydroxybiphenyl dioxygenase"/>
    <property type="match status" value="1"/>
</dbReference>
<evidence type="ECO:0000313" key="2">
    <source>
        <dbReference type="EMBL" id="MBD7909667.1"/>
    </source>
</evidence>
<dbReference type="Gene3D" id="3.10.180.10">
    <property type="entry name" value="2,3-Dihydroxybiphenyl 1,2-Dioxygenase, domain 1"/>
    <property type="match status" value="1"/>
</dbReference>